<evidence type="ECO:0000256" key="2">
    <source>
        <dbReference type="ARBA" id="ARBA00022737"/>
    </source>
</evidence>
<dbReference type="PANTHER" id="PTHR10502">
    <property type="entry name" value="ANNEXIN"/>
    <property type="match status" value="1"/>
</dbReference>
<dbReference type="InterPro" id="IPR037104">
    <property type="entry name" value="Annexin_sf"/>
</dbReference>
<dbReference type="PANTHER" id="PTHR10502:SF102">
    <property type="entry name" value="ANNEXIN B11"/>
    <property type="match status" value="1"/>
</dbReference>
<dbReference type="EMBL" id="MU069866">
    <property type="protein sequence ID" value="KAF5832515.1"/>
    <property type="molecule type" value="Genomic_DNA"/>
</dbReference>
<evidence type="ECO:0008006" key="6">
    <source>
        <dbReference type="Google" id="ProtNLM"/>
    </source>
</evidence>
<keyword evidence="3" id="KW-0041">Annexin</keyword>
<name>A0ABQ7GD42_DUNSA</name>
<dbReference type="Gene3D" id="1.10.220.10">
    <property type="entry name" value="Annexin"/>
    <property type="match status" value="4"/>
</dbReference>
<accession>A0ABQ7GD42</accession>
<proteinExistence type="inferred from homology"/>
<reference evidence="4" key="1">
    <citation type="submission" date="2017-08" db="EMBL/GenBank/DDBJ databases">
        <authorList>
            <person name="Polle J.E."/>
            <person name="Barry K."/>
            <person name="Cushman J."/>
            <person name="Schmutz J."/>
            <person name="Tran D."/>
            <person name="Hathwaick L.T."/>
            <person name="Yim W.C."/>
            <person name="Jenkins J."/>
            <person name="Mckie-Krisberg Z.M."/>
            <person name="Prochnik S."/>
            <person name="Lindquist E."/>
            <person name="Dockter R.B."/>
            <person name="Adam C."/>
            <person name="Molina H."/>
            <person name="Bunkerborg J."/>
            <person name="Jin E."/>
            <person name="Buchheim M."/>
            <person name="Magnuson J."/>
        </authorList>
    </citation>
    <scope>NUCLEOTIDE SEQUENCE</scope>
    <source>
        <strain evidence="4">CCAP 19/18</strain>
    </source>
</reference>
<keyword evidence="2" id="KW-0677">Repeat</keyword>
<evidence type="ECO:0000256" key="3">
    <source>
        <dbReference type="ARBA" id="ARBA00023216"/>
    </source>
</evidence>
<dbReference type="InterPro" id="IPR018502">
    <property type="entry name" value="Annexin_repeat"/>
</dbReference>
<comment type="caution">
    <text evidence="4">The sequence shown here is derived from an EMBL/GenBank/DDBJ whole genome shotgun (WGS) entry which is preliminary data.</text>
</comment>
<evidence type="ECO:0000256" key="1">
    <source>
        <dbReference type="ARBA" id="ARBA00007831"/>
    </source>
</evidence>
<dbReference type="SUPFAM" id="SSF47874">
    <property type="entry name" value="Annexin"/>
    <property type="match status" value="1"/>
</dbReference>
<protein>
    <recommendedName>
        <fullName evidence="6">Annexin</fullName>
    </recommendedName>
</protein>
<dbReference type="SMART" id="SM00335">
    <property type="entry name" value="ANX"/>
    <property type="match status" value="2"/>
</dbReference>
<dbReference type="PRINTS" id="PR00196">
    <property type="entry name" value="ANNEXIN"/>
</dbReference>
<evidence type="ECO:0000313" key="5">
    <source>
        <dbReference type="Proteomes" id="UP000815325"/>
    </source>
</evidence>
<evidence type="ECO:0000313" key="4">
    <source>
        <dbReference type="EMBL" id="KAF5832515.1"/>
    </source>
</evidence>
<dbReference type="InterPro" id="IPR001464">
    <property type="entry name" value="Annexin"/>
</dbReference>
<sequence>MLFDAAHEAELLHKATKSSWNTDHELLIHVVAQNERTTEQMQELRRAYWKEYNRCPIEAVKKATNLPHQSAYSNALVATLLTGEEFAAQCLYDAMKGLGTDERAMIQILAHSTKEEVEQIKAAYLRTYGKTLEADIVDDTSGAEREFFLGLVNAPRSHVDVTSAEAEIERDVAELYLAGQAKWSNDISAFVKIITKHDNEYLAALNLAYGRAHGDTLIRAVEQEINSGCLEKGMKAMIMDRADFYASELNKAISGGGTNCDALTRIIATQRHTMPTICHRYMTNYGKNLSHHMQQEDAINGTQYGKQESAIDDMQYGKVGELADSSLQTVV</sequence>
<organism evidence="4 5">
    <name type="scientific">Dunaliella salina</name>
    <name type="common">Green alga</name>
    <name type="synonym">Protococcus salinus</name>
    <dbReference type="NCBI Taxonomy" id="3046"/>
    <lineage>
        <taxon>Eukaryota</taxon>
        <taxon>Viridiplantae</taxon>
        <taxon>Chlorophyta</taxon>
        <taxon>core chlorophytes</taxon>
        <taxon>Chlorophyceae</taxon>
        <taxon>CS clade</taxon>
        <taxon>Chlamydomonadales</taxon>
        <taxon>Dunaliellaceae</taxon>
        <taxon>Dunaliella</taxon>
    </lineage>
</organism>
<gene>
    <name evidence="4" type="ORF">DUNSADRAFT_11553</name>
</gene>
<dbReference type="Proteomes" id="UP000815325">
    <property type="component" value="Unassembled WGS sequence"/>
</dbReference>
<comment type="similarity">
    <text evidence="1">Belongs to the annexin family.</text>
</comment>
<keyword evidence="5" id="KW-1185">Reference proteome</keyword>
<dbReference type="Pfam" id="PF00191">
    <property type="entry name" value="Annexin"/>
    <property type="match status" value="2"/>
</dbReference>
<dbReference type="PROSITE" id="PS51897">
    <property type="entry name" value="ANNEXIN_2"/>
    <property type="match status" value="2"/>
</dbReference>